<evidence type="ECO:0000259" key="12">
    <source>
        <dbReference type="Pfam" id="PF00266"/>
    </source>
</evidence>
<dbReference type="InterPro" id="IPR022278">
    <property type="entry name" value="Pser_aminoTfrase"/>
</dbReference>
<dbReference type="InterPro" id="IPR000192">
    <property type="entry name" value="Aminotrans_V_dom"/>
</dbReference>
<dbReference type="InterPro" id="IPR015422">
    <property type="entry name" value="PyrdxlP-dep_Trfase_small"/>
</dbReference>
<dbReference type="HOGENOM" id="CLU_034866_0_0_1"/>
<proteinExistence type="inferred from homology"/>
<sequence length="397" mass="43248">MSTDHGRVINFGAGPSALPLSVLEEAQKGLLNFQGTGMGVAEISHRSKEFQTFLSDFEANIRTQLDVPPTHRILFTQGGGTAQFSAVVLNLLARYRLLRPDAAPADTEARRLSAGATVRTVVDARVYSKDGRSFDNIPPHAEFAFSADPALIYYCENETVDGVEFSHDPQSPAAFPFHLLPRDKLVPLVADYSSSFMCRPIPHLADHAVIYAGAQKNIGPAGLTILIVREDCIVDVDAAAKLGATPVPLILSYKTLADSGSLYNTPSVLAIYMAGLVLERMKQNGGLPYYEEVNRRKAKKVYAAIHEGEQKGVFRRKVQQGSESWMNVVFEVLGEGAEKKFLDGAEKQGMKGLKGHRSVGGIRVSLYNAVTEEEVDKLVAYMTEFMAQAAPEAQNST</sequence>
<feature type="domain" description="Aminotransferase class V" evidence="12">
    <location>
        <begin position="9"/>
        <end position="378"/>
    </location>
</feature>
<evidence type="ECO:0000313" key="14">
    <source>
        <dbReference type="Proteomes" id="UP000029665"/>
    </source>
</evidence>
<keyword evidence="7" id="KW-0808">Transferase</keyword>
<dbReference type="FunFam" id="3.40.640.10:FF:000010">
    <property type="entry name" value="Phosphoserine aminotransferase"/>
    <property type="match status" value="1"/>
</dbReference>
<comment type="pathway">
    <text evidence="2">Amino-acid biosynthesis; L-serine biosynthesis; L-serine from 3-phospho-D-glycerate: step 2/3.</text>
</comment>
<evidence type="ECO:0000256" key="11">
    <source>
        <dbReference type="ARBA" id="ARBA00049007"/>
    </source>
</evidence>
<dbReference type="UniPathway" id="UPA00135">
    <property type="reaction ID" value="UER00197"/>
</dbReference>
<dbReference type="Gene3D" id="3.40.640.10">
    <property type="entry name" value="Type I PLP-dependent aspartate aminotransferase-like (Major domain)"/>
    <property type="match status" value="1"/>
</dbReference>
<dbReference type="OMA" id="AFVYFCD"/>
<dbReference type="GO" id="GO:0004648">
    <property type="term" value="F:O-phospho-L-serine:2-oxoglutarate aminotransferase activity"/>
    <property type="evidence" value="ECO:0007669"/>
    <property type="project" value="UniProtKB-EC"/>
</dbReference>
<dbReference type="InterPro" id="IPR015421">
    <property type="entry name" value="PyrdxlP-dep_Trfase_major"/>
</dbReference>
<reference evidence="13" key="1">
    <citation type="submission" date="2014-01" db="EMBL/GenBank/DDBJ databases">
        <title>The genome of the white-rot fungus Pycnoporus cinnabarinus: a basidiomycete model with a versatile arsenal for lignocellulosic biomass breakdown.</title>
        <authorList>
            <person name="Levasseur A."/>
            <person name="Lomascolo A."/>
            <person name="Ruiz-Duenas F.J."/>
            <person name="Uzan E."/>
            <person name="Piumi F."/>
            <person name="Kues U."/>
            <person name="Ram A.F.J."/>
            <person name="Murat C."/>
            <person name="Haon M."/>
            <person name="Benoit I."/>
            <person name="Arfi Y."/>
            <person name="Chevret D."/>
            <person name="Drula E."/>
            <person name="Kwon M.J."/>
            <person name="Gouret P."/>
            <person name="Lesage-Meessen L."/>
            <person name="Lombard V."/>
            <person name="Mariette J."/>
            <person name="Noirot C."/>
            <person name="Park J."/>
            <person name="Patyshakuliyeva A."/>
            <person name="Wieneger R.A.B."/>
            <person name="Wosten H.A.B."/>
            <person name="Martin F."/>
            <person name="Coutinho P.M."/>
            <person name="de Vries R."/>
            <person name="Martinez A.T."/>
            <person name="Klopp C."/>
            <person name="Pontarotti P."/>
            <person name="Henrissat B."/>
            <person name="Record E."/>
        </authorList>
    </citation>
    <scope>NUCLEOTIDE SEQUENCE [LARGE SCALE GENOMIC DNA]</scope>
    <source>
        <strain evidence="13">BRFM137</strain>
    </source>
</reference>
<organism evidence="13 14">
    <name type="scientific">Pycnoporus cinnabarinus</name>
    <name type="common">Cinnabar-red polypore</name>
    <name type="synonym">Trametes cinnabarina</name>
    <dbReference type="NCBI Taxonomy" id="5643"/>
    <lineage>
        <taxon>Eukaryota</taxon>
        <taxon>Fungi</taxon>
        <taxon>Dikarya</taxon>
        <taxon>Basidiomycota</taxon>
        <taxon>Agaricomycotina</taxon>
        <taxon>Agaricomycetes</taxon>
        <taxon>Polyporales</taxon>
        <taxon>Polyporaceae</taxon>
        <taxon>Trametes</taxon>
    </lineage>
</organism>
<evidence type="ECO:0000256" key="9">
    <source>
        <dbReference type="ARBA" id="ARBA00023299"/>
    </source>
</evidence>
<dbReference type="GO" id="GO:0006564">
    <property type="term" value="P:L-serine biosynthetic process"/>
    <property type="evidence" value="ECO:0007669"/>
    <property type="project" value="UniProtKB-KW"/>
</dbReference>
<evidence type="ECO:0000313" key="13">
    <source>
        <dbReference type="EMBL" id="CDO69528.1"/>
    </source>
</evidence>
<evidence type="ECO:0000256" key="3">
    <source>
        <dbReference type="ARBA" id="ARBA00006904"/>
    </source>
</evidence>
<evidence type="ECO:0000256" key="6">
    <source>
        <dbReference type="ARBA" id="ARBA00022605"/>
    </source>
</evidence>
<dbReference type="EC" id="2.6.1.52" evidence="4"/>
<evidence type="ECO:0000256" key="10">
    <source>
        <dbReference type="ARBA" id="ARBA00047630"/>
    </source>
</evidence>
<dbReference type="Gene3D" id="3.90.1150.10">
    <property type="entry name" value="Aspartate Aminotransferase, domain 1"/>
    <property type="match status" value="1"/>
</dbReference>
<dbReference type="EMBL" id="CCBP010000047">
    <property type="protein sequence ID" value="CDO69528.1"/>
    <property type="molecule type" value="Genomic_DNA"/>
</dbReference>
<evidence type="ECO:0000256" key="1">
    <source>
        <dbReference type="ARBA" id="ARBA00001933"/>
    </source>
</evidence>
<dbReference type="NCBIfam" id="NF003764">
    <property type="entry name" value="PRK05355.1"/>
    <property type="match status" value="1"/>
</dbReference>
<keyword evidence="14" id="KW-1185">Reference proteome</keyword>
<evidence type="ECO:0000256" key="4">
    <source>
        <dbReference type="ARBA" id="ARBA00013030"/>
    </source>
</evidence>
<dbReference type="SUPFAM" id="SSF53383">
    <property type="entry name" value="PLP-dependent transferases"/>
    <property type="match status" value="1"/>
</dbReference>
<comment type="catalytic activity">
    <reaction evidence="10">
        <text>4-(phosphooxy)-L-threonine + 2-oxoglutarate = (R)-3-hydroxy-2-oxo-4-phosphooxybutanoate + L-glutamate</text>
        <dbReference type="Rhea" id="RHEA:16573"/>
        <dbReference type="ChEBI" id="CHEBI:16810"/>
        <dbReference type="ChEBI" id="CHEBI:29985"/>
        <dbReference type="ChEBI" id="CHEBI:58452"/>
        <dbReference type="ChEBI" id="CHEBI:58538"/>
        <dbReference type="EC" id="2.6.1.52"/>
    </reaction>
</comment>
<comment type="cofactor">
    <cofactor evidence="1">
        <name>pyridoxal 5'-phosphate</name>
        <dbReference type="ChEBI" id="CHEBI:597326"/>
    </cofactor>
</comment>
<keyword evidence="8" id="KW-0663">Pyridoxal phosphate</keyword>
<protein>
    <recommendedName>
        <fullName evidence="4">phosphoserine transaminase</fullName>
        <ecNumber evidence="4">2.6.1.52</ecNumber>
    </recommendedName>
</protein>
<dbReference type="PANTHER" id="PTHR43247">
    <property type="entry name" value="PHOSPHOSERINE AMINOTRANSFERASE"/>
    <property type="match status" value="1"/>
</dbReference>
<keyword evidence="9" id="KW-0718">Serine biosynthesis</keyword>
<evidence type="ECO:0000256" key="5">
    <source>
        <dbReference type="ARBA" id="ARBA00022576"/>
    </source>
</evidence>
<gene>
    <name evidence="13" type="ORF">BN946_scf184785.g33</name>
</gene>
<dbReference type="STRING" id="5643.A0A060SAV5"/>
<dbReference type="InterPro" id="IPR015424">
    <property type="entry name" value="PyrdxlP-dep_Trfase"/>
</dbReference>
<dbReference type="GO" id="GO:0030170">
    <property type="term" value="F:pyridoxal phosphate binding"/>
    <property type="evidence" value="ECO:0007669"/>
    <property type="project" value="TreeGrafter"/>
</dbReference>
<dbReference type="OrthoDB" id="1703350at2759"/>
<evidence type="ECO:0000256" key="7">
    <source>
        <dbReference type="ARBA" id="ARBA00022679"/>
    </source>
</evidence>
<comment type="similarity">
    <text evidence="3">Belongs to the class-V pyridoxal-phosphate-dependent aminotransferase family. SerC subfamily.</text>
</comment>
<comment type="catalytic activity">
    <reaction evidence="11">
        <text>O-phospho-L-serine + 2-oxoglutarate = 3-phosphooxypyruvate + L-glutamate</text>
        <dbReference type="Rhea" id="RHEA:14329"/>
        <dbReference type="ChEBI" id="CHEBI:16810"/>
        <dbReference type="ChEBI" id="CHEBI:18110"/>
        <dbReference type="ChEBI" id="CHEBI:29985"/>
        <dbReference type="ChEBI" id="CHEBI:57524"/>
        <dbReference type="EC" id="2.6.1.52"/>
    </reaction>
</comment>
<dbReference type="Proteomes" id="UP000029665">
    <property type="component" value="Unassembled WGS sequence"/>
</dbReference>
<dbReference type="GO" id="GO:0005737">
    <property type="term" value="C:cytoplasm"/>
    <property type="evidence" value="ECO:0007669"/>
    <property type="project" value="TreeGrafter"/>
</dbReference>
<dbReference type="Pfam" id="PF00266">
    <property type="entry name" value="Aminotran_5"/>
    <property type="match status" value="1"/>
</dbReference>
<keyword evidence="5" id="KW-0032">Aminotransferase</keyword>
<dbReference type="AlphaFoldDB" id="A0A060SAV5"/>
<evidence type="ECO:0000256" key="8">
    <source>
        <dbReference type="ARBA" id="ARBA00022898"/>
    </source>
</evidence>
<name>A0A060SAV5_PYCCI</name>
<dbReference type="PANTHER" id="PTHR43247:SF1">
    <property type="entry name" value="PHOSPHOSERINE AMINOTRANSFERASE"/>
    <property type="match status" value="1"/>
</dbReference>
<dbReference type="HAMAP" id="MF_00160">
    <property type="entry name" value="SerC_aminotrans_5"/>
    <property type="match status" value="1"/>
</dbReference>
<comment type="caution">
    <text evidence="13">The sequence shown here is derived from an EMBL/GenBank/DDBJ whole genome shotgun (WGS) entry which is preliminary data.</text>
</comment>
<dbReference type="PIRSF" id="PIRSF000525">
    <property type="entry name" value="SerC"/>
    <property type="match status" value="1"/>
</dbReference>
<accession>A0A060SAV5</accession>
<dbReference type="FunFam" id="3.90.1150.10:FF:000006">
    <property type="entry name" value="Phosphoserine aminotransferase"/>
    <property type="match status" value="1"/>
</dbReference>
<keyword evidence="6" id="KW-0028">Amino-acid biosynthesis</keyword>
<evidence type="ECO:0000256" key="2">
    <source>
        <dbReference type="ARBA" id="ARBA00005099"/>
    </source>
</evidence>